<evidence type="ECO:0000256" key="1">
    <source>
        <dbReference type="SAM" id="MobiDB-lite"/>
    </source>
</evidence>
<keyword evidence="3" id="KW-1185">Reference proteome</keyword>
<organism evidence="2 3">
    <name type="scientific">Peronospora destructor</name>
    <dbReference type="NCBI Taxonomy" id="86335"/>
    <lineage>
        <taxon>Eukaryota</taxon>
        <taxon>Sar</taxon>
        <taxon>Stramenopiles</taxon>
        <taxon>Oomycota</taxon>
        <taxon>Peronosporomycetes</taxon>
        <taxon>Peronosporales</taxon>
        <taxon>Peronosporaceae</taxon>
        <taxon>Peronospora</taxon>
    </lineage>
</organism>
<dbReference type="AlphaFoldDB" id="A0AAV0SZN0"/>
<protein>
    <submittedName>
        <fullName evidence="2">Uncharacterized protein</fullName>
    </submittedName>
</protein>
<comment type="caution">
    <text evidence="2">The sequence shown here is derived from an EMBL/GenBank/DDBJ whole genome shotgun (WGS) entry which is preliminary data.</text>
</comment>
<proteinExistence type="predicted"/>
<evidence type="ECO:0000313" key="2">
    <source>
        <dbReference type="EMBL" id="CAI5711618.1"/>
    </source>
</evidence>
<gene>
    <name evidence="2" type="ORF">PDE001_LOCUS650</name>
</gene>
<feature type="compositionally biased region" description="Basic and acidic residues" evidence="1">
    <location>
        <begin position="344"/>
        <end position="357"/>
    </location>
</feature>
<sequence length="363" mass="40713">MQRRGVLQDGDAAGLLDLFHGENEALQAANEAFLADGDVHELEDTLLLVVKHARFGHEKVEDQPVDEMQAVCWLPADFRKSKRLELWQIQLLISLLKSHDPRLLAAVDVYHEDQDTTELAETLEVLFKLAAWERYRHALVVDWIPALARCGKLSRDKAERLVQMVKARDDRVVAALVGFLSDNNKEEFVDTLVRIASLLMKVTDAEPDETKEGHLVLASLNEVEEKGVISVEKREEDLVCCEEQRMLAEMDVLAATDDAENFADTAHRCLAEAKDQVKDGVVEEKWEFEEVNLSSKAVVSSRDAEFAANKQKSGKILGGDAKDNVDAQVPEVSHVDITAEAEVQEEHGPNELEEQTKSNKLMR</sequence>
<accession>A0AAV0SZN0</accession>
<reference evidence="2" key="1">
    <citation type="submission" date="2022-12" db="EMBL/GenBank/DDBJ databases">
        <authorList>
            <person name="Webb A."/>
        </authorList>
    </citation>
    <scope>NUCLEOTIDE SEQUENCE</scope>
    <source>
        <strain evidence="2">Pd1</strain>
    </source>
</reference>
<dbReference type="Proteomes" id="UP001162029">
    <property type="component" value="Unassembled WGS sequence"/>
</dbReference>
<evidence type="ECO:0000313" key="3">
    <source>
        <dbReference type="Proteomes" id="UP001162029"/>
    </source>
</evidence>
<dbReference type="EMBL" id="CANTFM010000109">
    <property type="protein sequence ID" value="CAI5711618.1"/>
    <property type="molecule type" value="Genomic_DNA"/>
</dbReference>
<feature type="region of interest" description="Disordered" evidence="1">
    <location>
        <begin position="335"/>
        <end position="363"/>
    </location>
</feature>
<name>A0AAV0SZN0_9STRA</name>